<comment type="subcellular location">
    <subcellularLocation>
        <location evidence="2">Membrane</location>
        <topology evidence="2">Multi-pass membrane protein</topology>
    </subcellularLocation>
</comment>
<dbReference type="RefSeq" id="WP_246556309.1">
    <property type="nucleotide sequence ID" value="NZ_CP061800.1"/>
</dbReference>
<dbReference type="SMART" id="SM00086">
    <property type="entry name" value="PAC"/>
    <property type="match status" value="2"/>
</dbReference>
<proteinExistence type="predicted"/>
<dbReference type="KEGG" id="dmm:dnm_042930"/>
<dbReference type="GO" id="GO:0000156">
    <property type="term" value="F:phosphorelay response regulator activity"/>
    <property type="evidence" value="ECO:0007669"/>
    <property type="project" value="TreeGrafter"/>
</dbReference>
<dbReference type="CDD" id="cd00082">
    <property type="entry name" value="HisKA"/>
    <property type="match status" value="1"/>
</dbReference>
<evidence type="ECO:0000256" key="6">
    <source>
        <dbReference type="ARBA" id="ARBA00022741"/>
    </source>
</evidence>
<dbReference type="SUPFAM" id="SSF55874">
    <property type="entry name" value="ATPase domain of HSP90 chaperone/DNA topoisomerase II/histidine kinase"/>
    <property type="match status" value="1"/>
</dbReference>
<dbReference type="PROSITE" id="PS50112">
    <property type="entry name" value="PAS"/>
    <property type="match status" value="2"/>
</dbReference>
<keyword evidence="9" id="KW-1133">Transmembrane helix</keyword>
<dbReference type="InterPro" id="IPR036097">
    <property type="entry name" value="HisK_dim/P_sf"/>
</dbReference>
<dbReference type="AlphaFoldDB" id="A0A975BML2"/>
<keyword evidence="11" id="KW-0472">Membrane</keyword>
<dbReference type="InterPro" id="IPR013656">
    <property type="entry name" value="PAS_4"/>
</dbReference>
<evidence type="ECO:0000313" key="16">
    <source>
        <dbReference type="Proteomes" id="UP000663722"/>
    </source>
</evidence>
<dbReference type="PANTHER" id="PTHR42878:SF7">
    <property type="entry name" value="SENSOR HISTIDINE KINASE GLRK"/>
    <property type="match status" value="1"/>
</dbReference>
<dbReference type="EMBL" id="CP061800">
    <property type="protein sequence ID" value="QTA88251.1"/>
    <property type="molecule type" value="Genomic_DNA"/>
</dbReference>
<name>A0A975BML2_9BACT</name>
<evidence type="ECO:0000256" key="3">
    <source>
        <dbReference type="ARBA" id="ARBA00012438"/>
    </source>
</evidence>
<dbReference type="Pfam" id="PF13426">
    <property type="entry name" value="PAS_9"/>
    <property type="match status" value="1"/>
</dbReference>
<dbReference type="NCBIfam" id="TIGR00229">
    <property type="entry name" value="sensory_box"/>
    <property type="match status" value="2"/>
</dbReference>
<evidence type="ECO:0000256" key="8">
    <source>
        <dbReference type="ARBA" id="ARBA00022840"/>
    </source>
</evidence>
<dbReference type="InterPro" id="IPR000014">
    <property type="entry name" value="PAS"/>
</dbReference>
<evidence type="ECO:0000256" key="4">
    <source>
        <dbReference type="ARBA" id="ARBA00022679"/>
    </source>
</evidence>
<dbReference type="SUPFAM" id="SSF55785">
    <property type="entry name" value="PYP-like sensor domain (PAS domain)"/>
    <property type="match status" value="2"/>
</dbReference>
<evidence type="ECO:0000256" key="5">
    <source>
        <dbReference type="ARBA" id="ARBA00022692"/>
    </source>
</evidence>
<reference evidence="15" key="1">
    <citation type="journal article" date="2021" name="Microb. Physiol.">
        <title>Proteogenomic Insights into the Physiology of Marine, Sulfate-Reducing, Filamentous Desulfonema limicola and Desulfonema magnum.</title>
        <authorList>
            <person name="Schnaars V."/>
            <person name="Wohlbrand L."/>
            <person name="Scheve S."/>
            <person name="Hinrichs C."/>
            <person name="Reinhardt R."/>
            <person name="Rabus R."/>
        </authorList>
    </citation>
    <scope>NUCLEOTIDE SEQUENCE</scope>
    <source>
        <strain evidence="15">4be13</strain>
    </source>
</reference>
<evidence type="ECO:0000256" key="11">
    <source>
        <dbReference type="ARBA" id="ARBA00023136"/>
    </source>
</evidence>
<evidence type="ECO:0000256" key="1">
    <source>
        <dbReference type="ARBA" id="ARBA00000085"/>
    </source>
</evidence>
<feature type="domain" description="PAC" evidence="14">
    <location>
        <begin position="98"/>
        <end position="150"/>
    </location>
</feature>
<evidence type="ECO:0000256" key="9">
    <source>
        <dbReference type="ARBA" id="ARBA00022989"/>
    </source>
</evidence>
<dbReference type="InterPro" id="IPR000700">
    <property type="entry name" value="PAS-assoc_C"/>
</dbReference>
<dbReference type="GO" id="GO:0007234">
    <property type="term" value="P:osmosensory signaling via phosphorelay pathway"/>
    <property type="evidence" value="ECO:0007669"/>
    <property type="project" value="TreeGrafter"/>
</dbReference>
<evidence type="ECO:0000259" key="14">
    <source>
        <dbReference type="PROSITE" id="PS50113"/>
    </source>
</evidence>
<evidence type="ECO:0000259" key="13">
    <source>
        <dbReference type="PROSITE" id="PS50112"/>
    </source>
</evidence>
<dbReference type="Gene3D" id="3.30.565.10">
    <property type="entry name" value="Histidine kinase-like ATPase, C-terminal domain"/>
    <property type="match status" value="1"/>
</dbReference>
<accession>A0A975BML2</accession>
<dbReference type="InterPro" id="IPR003661">
    <property type="entry name" value="HisK_dim/P_dom"/>
</dbReference>
<dbReference type="SUPFAM" id="SSF47384">
    <property type="entry name" value="Homodimeric domain of signal transducing histidine kinase"/>
    <property type="match status" value="1"/>
</dbReference>
<dbReference type="InterPro" id="IPR003594">
    <property type="entry name" value="HATPase_dom"/>
</dbReference>
<keyword evidence="16" id="KW-1185">Reference proteome</keyword>
<keyword evidence="6" id="KW-0547">Nucleotide-binding</keyword>
<feature type="domain" description="PAS" evidence="13">
    <location>
        <begin position="24"/>
        <end position="94"/>
    </location>
</feature>
<dbReference type="GO" id="GO:0000155">
    <property type="term" value="F:phosphorelay sensor kinase activity"/>
    <property type="evidence" value="ECO:0007669"/>
    <property type="project" value="InterPro"/>
</dbReference>
<keyword evidence="4" id="KW-0808">Transferase</keyword>
<dbReference type="InterPro" id="IPR029016">
    <property type="entry name" value="GAF-like_dom_sf"/>
</dbReference>
<evidence type="ECO:0000313" key="15">
    <source>
        <dbReference type="EMBL" id="QTA88251.1"/>
    </source>
</evidence>
<dbReference type="InterPro" id="IPR005467">
    <property type="entry name" value="His_kinase_dom"/>
</dbReference>
<dbReference type="PROSITE" id="PS50113">
    <property type="entry name" value="PAC"/>
    <property type="match status" value="2"/>
</dbReference>
<dbReference type="Pfam" id="PF00512">
    <property type="entry name" value="HisKA"/>
    <property type="match status" value="1"/>
</dbReference>
<dbReference type="GO" id="GO:0030295">
    <property type="term" value="F:protein kinase activator activity"/>
    <property type="evidence" value="ECO:0007669"/>
    <property type="project" value="TreeGrafter"/>
</dbReference>
<dbReference type="InterPro" id="IPR050351">
    <property type="entry name" value="BphY/WalK/GraS-like"/>
</dbReference>
<keyword evidence="5" id="KW-0812">Transmembrane</keyword>
<evidence type="ECO:0000256" key="2">
    <source>
        <dbReference type="ARBA" id="ARBA00004141"/>
    </source>
</evidence>
<dbReference type="InterPro" id="IPR003018">
    <property type="entry name" value="GAF"/>
</dbReference>
<evidence type="ECO:0000256" key="10">
    <source>
        <dbReference type="ARBA" id="ARBA00023012"/>
    </source>
</evidence>
<dbReference type="InterPro" id="IPR036890">
    <property type="entry name" value="HATPase_C_sf"/>
</dbReference>
<dbReference type="Gene3D" id="3.30.450.20">
    <property type="entry name" value="PAS domain"/>
    <property type="match status" value="2"/>
</dbReference>
<dbReference type="PANTHER" id="PTHR42878">
    <property type="entry name" value="TWO-COMPONENT HISTIDINE KINASE"/>
    <property type="match status" value="1"/>
</dbReference>
<dbReference type="SMART" id="SM00387">
    <property type="entry name" value="HATPase_c"/>
    <property type="match status" value="1"/>
</dbReference>
<sequence>MKKEQIAAKVKDHPLEKEEDLKIEKDRYRVFIEDVADGFYETDLRGNFKFFNNAFCRIYGYSRNEFRDHNFREFMDEKNARTAFESFNNIYRTGKGTTDIIWEIIRKDGVIRMVEISANLIIDNNGEKIGFRGIARDITEKFLFQKALKESEQLALCQYQASRNAETRYRALLDFLPDPVIVFNMDSTVSYLNPAFMKVFGWTLEELEGRYVPFVPDFLKEQTRQGIRHVLAEKVVHGVETKRLTKDGRILDILLDIAIIYEEDNKLAGQVGIFRDITAEKRISRINQALFRITKALHRFRGLDERLEFIIKDVQELIAVEGASIILADEEKKEFFFRAATYENTKTEENIKEIRFPIDKGVAGYVYRTGQPLLVSDTSQCPHYFHQVDERSGYKTRNLLDVPIRTQDRTIGVLCTVDKKEGEFDQTDVELLNMIAGTVALPIENARINQKLKQSYEEVRSLNRAKERVIHHLSHELKTPVSILDASLRLLRKKASGLNDNRLNRILSRAQRSVDRILEMQYEIEDILKEKDYEAYHMLSTLLNACTDELETLFELETGNSISQSIVESVRDRVEEIFGQRNSVSQEIRLDEFVEKNIETLGPRFAHRKCNLQFEIRNSKFEIPCVRIPSDVLAKITEGLIRNALENTPDGGRIEVTVRKGERGPEFEVRDFGVGITKENQRLIFESNFTTRETMQYSSRNAYDFNAGGKGFDLLRMKIFSERYSFKIQMNSERCGFIPRDEDICPGKIELCDHCQTAEDCFCSGGTTVIVQFPP</sequence>
<dbReference type="InterPro" id="IPR035965">
    <property type="entry name" value="PAS-like_dom_sf"/>
</dbReference>
<keyword evidence="10" id="KW-0902">Two-component regulatory system</keyword>
<feature type="domain" description="Histidine kinase" evidence="12">
    <location>
        <begin position="472"/>
        <end position="775"/>
    </location>
</feature>
<dbReference type="CDD" id="cd00130">
    <property type="entry name" value="PAS"/>
    <property type="match status" value="2"/>
</dbReference>
<dbReference type="GO" id="GO:0005524">
    <property type="term" value="F:ATP binding"/>
    <property type="evidence" value="ECO:0007669"/>
    <property type="project" value="UniProtKB-KW"/>
</dbReference>
<dbReference type="Gene3D" id="3.30.450.40">
    <property type="match status" value="1"/>
</dbReference>
<feature type="domain" description="PAS" evidence="13">
    <location>
        <begin position="165"/>
        <end position="238"/>
    </location>
</feature>
<keyword evidence="7 15" id="KW-0418">Kinase</keyword>
<organism evidence="15 16">
    <name type="scientific">Desulfonema magnum</name>
    <dbReference type="NCBI Taxonomy" id="45655"/>
    <lineage>
        <taxon>Bacteria</taxon>
        <taxon>Pseudomonadati</taxon>
        <taxon>Thermodesulfobacteriota</taxon>
        <taxon>Desulfobacteria</taxon>
        <taxon>Desulfobacterales</taxon>
        <taxon>Desulfococcaceae</taxon>
        <taxon>Desulfonema</taxon>
    </lineage>
</organism>
<dbReference type="EC" id="2.7.13.3" evidence="3"/>
<dbReference type="Gene3D" id="1.10.287.130">
    <property type="match status" value="1"/>
</dbReference>
<dbReference type="Pfam" id="PF01590">
    <property type="entry name" value="GAF"/>
    <property type="match status" value="1"/>
</dbReference>
<dbReference type="InterPro" id="IPR001610">
    <property type="entry name" value="PAC"/>
</dbReference>
<feature type="domain" description="PAC" evidence="14">
    <location>
        <begin position="237"/>
        <end position="289"/>
    </location>
</feature>
<dbReference type="Pfam" id="PF08448">
    <property type="entry name" value="PAS_4"/>
    <property type="match status" value="1"/>
</dbReference>
<dbReference type="Proteomes" id="UP000663722">
    <property type="component" value="Chromosome"/>
</dbReference>
<dbReference type="PROSITE" id="PS50109">
    <property type="entry name" value="HIS_KIN"/>
    <property type="match status" value="1"/>
</dbReference>
<keyword evidence="8" id="KW-0067">ATP-binding</keyword>
<dbReference type="GO" id="GO:0016020">
    <property type="term" value="C:membrane"/>
    <property type="evidence" value="ECO:0007669"/>
    <property type="project" value="UniProtKB-SubCell"/>
</dbReference>
<dbReference type="SMART" id="SM00065">
    <property type="entry name" value="GAF"/>
    <property type="match status" value="1"/>
</dbReference>
<dbReference type="SUPFAM" id="SSF55781">
    <property type="entry name" value="GAF domain-like"/>
    <property type="match status" value="1"/>
</dbReference>
<dbReference type="SMART" id="SM00091">
    <property type="entry name" value="PAS"/>
    <property type="match status" value="2"/>
</dbReference>
<gene>
    <name evidence="15" type="ORF">dnm_042930</name>
</gene>
<comment type="catalytic activity">
    <reaction evidence="1">
        <text>ATP + protein L-histidine = ADP + protein N-phospho-L-histidine.</text>
        <dbReference type="EC" id="2.7.13.3"/>
    </reaction>
</comment>
<protein>
    <recommendedName>
        <fullName evidence="3">histidine kinase</fullName>
        <ecNumber evidence="3">2.7.13.3</ecNumber>
    </recommendedName>
</protein>
<dbReference type="Pfam" id="PF02518">
    <property type="entry name" value="HATPase_c"/>
    <property type="match status" value="1"/>
</dbReference>
<dbReference type="SMART" id="SM00388">
    <property type="entry name" value="HisKA"/>
    <property type="match status" value="1"/>
</dbReference>
<evidence type="ECO:0000256" key="7">
    <source>
        <dbReference type="ARBA" id="ARBA00022777"/>
    </source>
</evidence>
<evidence type="ECO:0000259" key="12">
    <source>
        <dbReference type="PROSITE" id="PS50109"/>
    </source>
</evidence>